<accession>A0AAV9Z5L6</accession>
<feature type="region of interest" description="Disordered" evidence="1">
    <location>
        <begin position="174"/>
        <end position="195"/>
    </location>
</feature>
<dbReference type="AlphaFoldDB" id="A0AAV9Z5L6"/>
<evidence type="ECO:0000313" key="2">
    <source>
        <dbReference type="EMBL" id="KAK6971925.1"/>
    </source>
</evidence>
<comment type="caution">
    <text evidence="2">The sequence shown here is derived from an EMBL/GenBank/DDBJ whole genome shotgun (WGS) entry which is preliminary data.</text>
</comment>
<dbReference type="Proteomes" id="UP001362999">
    <property type="component" value="Unassembled WGS sequence"/>
</dbReference>
<organism evidence="2 3">
    <name type="scientific">Favolaschia claudopus</name>
    <dbReference type="NCBI Taxonomy" id="2862362"/>
    <lineage>
        <taxon>Eukaryota</taxon>
        <taxon>Fungi</taxon>
        <taxon>Dikarya</taxon>
        <taxon>Basidiomycota</taxon>
        <taxon>Agaricomycotina</taxon>
        <taxon>Agaricomycetes</taxon>
        <taxon>Agaricomycetidae</taxon>
        <taxon>Agaricales</taxon>
        <taxon>Marasmiineae</taxon>
        <taxon>Mycenaceae</taxon>
        <taxon>Favolaschia</taxon>
    </lineage>
</organism>
<keyword evidence="3" id="KW-1185">Reference proteome</keyword>
<evidence type="ECO:0000313" key="3">
    <source>
        <dbReference type="Proteomes" id="UP001362999"/>
    </source>
</evidence>
<proteinExistence type="predicted"/>
<name>A0AAV9Z5L6_9AGAR</name>
<reference evidence="2 3" key="1">
    <citation type="journal article" date="2024" name="J Genomics">
        <title>Draft genome sequencing and assembly of Favolaschia claudopus CIRM-BRFM 2984 isolated from oak limbs.</title>
        <authorList>
            <person name="Navarro D."/>
            <person name="Drula E."/>
            <person name="Chaduli D."/>
            <person name="Cazenave R."/>
            <person name="Ahrendt S."/>
            <person name="Wang J."/>
            <person name="Lipzen A."/>
            <person name="Daum C."/>
            <person name="Barry K."/>
            <person name="Grigoriev I.V."/>
            <person name="Favel A."/>
            <person name="Rosso M.N."/>
            <person name="Martin F."/>
        </authorList>
    </citation>
    <scope>NUCLEOTIDE SEQUENCE [LARGE SCALE GENOMIC DNA]</scope>
    <source>
        <strain evidence="2 3">CIRM-BRFM 2984</strain>
    </source>
</reference>
<gene>
    <name evidence="2" type="ORF">R3P38DRAFT_2813183</name>
</gene>
<protein>
    <recommendedName>
        <fullName evidence="4">NAD(+)--protein-arginine ADP-ribosyltransferase</fullName>
    </recommendedName>
</protein>
<feature type="region of interest" description="Disordered" evidence="1">
    <location>
        <begin position="17"/>
        <end position="39"/>
    </location>
</feature>
<evidence type="ECO:0008006" key="4">
    <source>
        <dbReference type="Google" id="ProtNLM"/>
    </source>
</evidence>
<sequence>MDHSFVNLWFPAVQQPRRGRSSTGATFLRNPAGPPMRSKFPYSFADELAEQDAVIRRREDYDTRYRGERDPTTVCSDPSCVNHAHHCDDDDDNLGNSQAPVNDDLFLASDDRAASPQLGRSPSPTVTELVGPPPSDYYQERLAMSLARDWRLHNAKLKLEVKKLGIKAAEAAKRRREDFYSPPRKSRRHRRGRREDLSGWGVVDAEAFRMAGFQEETVTDDIPRPLVDKNNVVMAVSAGAPKGQAARWSSLVQHITVALRRFHHNGNFEFCGDTESRVSFGLTYGHPYGAPFPVENNPKNEALLDEIRKDPAFSKLSQYHNYMYRQSAARSFADVSTKADDLVRRGRAMPFIGSVFTTTELVFCDAPIMSRINRDMAHTTFMAVTAFGKYNSKTGGQIVFGDDDKMLEFPAGRTVIFPAGAKEYTFAAVGRNEERFLIRQYCNAGVLRWVEKGGRTDREFDEMASEEEKACWEEIRRQRAEGSVKMFSKLDEIFLL</sequence>
<evidence type="ECO:0000256" key="1">
    <source>
        <dbReference type="SAM" id="MobiDB-lite"/>
    </source>
</evidence>
<dbReference type="EMBL" id="JAWWNJ010000200">
    <property type="protein sequence ID" value="KAK6971925.1"/>
    <property type="molecule type" value="Genomic_DNA"/>
</dbReference>